<keyword evidence="2" id="KW-0472">Membrane</keyword>
<feature type="transmembrane region" description="Helical" evidence="2">
    <location>
        <begin position="335"/>
        <end position="357"/>
    </location>
</feature>
<sequence length="385" mass="43647">MSSVVDASPTRQGPALPESAAEAMPSRTVPFTTDLLQAPPPSCCCRQSSSSSSSEENVTDQTSPVDSFPALYRGDHRTVCVPGDWPVDFLEKELSLEKLEKVRKHLWFAGSKHPAAPLHFQISIGRDIVLTERMHLHLLWSNDGTLFIKPMPQFLLDSSVWRDYLTCPSDCSNCAHTATTTRQECSRKRLRKGALGFLFTYACLISCESDFAIALEKHLFPRRTDGSDPRWQNWKRFVREIIDAYKKEDVHERFHRGELRLSRLNTIHRFTRWPLFDPYFRTWRHYGDLFRENLTWLATATVFIALVLTAMQVGLATDPLQTNHAFINASYGFSIFAIVGPIGVFGLVVVAAVYNLLKDLPFLLGLALKSPRQEILSSEEGERTV</sequence>
<evidence type="ECO:0000313" key="3">
    <source>
        <dbReference type="EMBL" id="KAK3944509.1"/>
    </source>
</evidence>
<dbReference type="AlphaFoldDB" id="A0AAN6S8L3"/>
<keyword evidence="2" id="KW-1133">Transmembrane helix</keyword>
<accession>A0AAN6S8L3</accession>
<dbReference type="Pfam" id="PF20246">
    <property type="entry name" value="DUF6601"/>
    <property type="match status" value="1"/>
</dbReference>
<dbReference type="InterPro" id="IPR046536">
    <property type="entry name" value="DUF6601"/>
</dbReference>
<evidence type="ECO:0000313" key="4">
    <source>
        <dbReference type="Proteomes" id="UP001303473"/>
    </source>
</evidence>
<name>A0AAN6S8L3_9PEZI</name>
<feature type="region of interest" description="Disordered" evidence="1">
    <location>
        <begin position="1"/>
        <end position="26"/>
    </location>
</feature>
<keyword evidence="4" id="KW-1185">Reference proteome</keyword>
<dbReference type="Proteomes" id="UP001303473">
    <property type="component" value="Unassembled WGS sequence"/>
</dbReference>
<protein>
    <recommendedName>
        <fullName evidence="5">Subtilisin-like serine protease</fullName>
    </recommendedName>
</protein>
<organism evidence="3 4">
    <name type="scientific">Diplogelasinospora grovesii</name>
    <dbReference type="NCBI Taxonomy" id="303347"/>
    <lineage>
        <taxon>Eukaryota</taxon>
        <taxon>Fungi</taxon>
        <taxon>Dikarya</taxon>
        <taxon>Ascomycota</taxon>
        <taxon>Pezizomycotina</taxon>
        <taxon>Sordariomycetes</taxon>
        <taxon>Sordariomycetidae</taxon>
        <taxon>Sordariales</taxon>
        <taxon>Diplogelasinosporaceae</taxon>
        <taxon>Diplogelasinospora</taxon>
    </lineage>
</organism>
<dbReference type="PANTHER" id="PTHR34414">
    <property type="entry name" value="HET DOMAIN-CONTAINING PROTEIN-RELATED"/>
    <property type="match status" value="1"/>
</dbReference>
<reference evidence="4" key="1">
    <citation type="journal article" date="2023" name="Mol. Phylogenet. Evol.">
        <title>Genome-scale phylogeny and comparative genomics of the fungal order Sordariales.</title>
        <authorList>
            <person name="Hensen N."/>
            <person name="Bonometti L."/>
            <person name="Westerberg I."/>
            <person name="Brannstrom I.O."/>
            <person name="Guillou S."/>
            <person name="Cros-Aarteil S."/>
            <person name="Calhoun S."/>
            <person name="Haridas S."/>
            <person name="Kuo A."/>
            <person name="Mondo S."/>
            <person name="Pangilinan J."/>
            <person name="Riley R."/>
            <person name="LaButti K."/>
            <person name="Andreopoulos B."/>
            <person name="Lipzen A."/>
            <person name="Chen C."/>
            <person name="Yan M."/>
            <person name="Daum C."/>
            <person name="Ng V."/>
            <person name="Clum A."/>
            <person name="Steindorff A."/>
            <person name="Ohm R.A."/>
            <person name="Martin F."/>
            <person name="Silar P."/>
            <person name="Natvig D.O."/>
            <person name="Lalanne C."/>
            <person name="Gautier V."/>
            <person name="Ament-Velasquez S.L."/>
            <person name="Kruys A."/>
            <person name="Hutchinson M.I."/>
            <person name="Powell A.J."/>
            <person name="Barry K."/>
            <person name="Miller A.N."/>
            <person name="Grigoriev I.V."/>
            <person name="Debuchy R."/>
            <person name="Gladieux P."/>
            <person name="Hiltunen Thoren M."/>
            <person name="Johannesson H."/>
        </authorList>
    </citation>
    <scope>NUCLEOTIDE SEQUENCE [LARGE SCALE GENOMIC DNA]</scope>
    <source>
        <strain evidence="4">CBS 340.73</strain>
    </source>
</reference>
<gene>
    <name evidence="3" type="ORF">QBC46DRAFT_165860</name>
</gene>
<feature type="compositionally biased region" description="Polar residues" evidence="1">
    <location>
        <begin position="55"/>
        <end position="65"/>
    </location>
</feature>
<proteinExistence type="predicted"/>
<keyword evidence="2" id="KW-0812">Transmembrane</keyword>
<dbReference type="PANTHER" id="PTHR34414:SF1">
    <property type="entry name" value="SUBTILISIN-LIKE SERINE PROTEASE"/>
    <property type="match status" value="1"/>
</dbReference>
<feature type="compositionally biased region" description="Polar residues" evidence="1">
    <location>
        <begin position="1"/>
        <end position="11"/>
    </location>
</feature>
<comment type="caution">
    <text evidence="3">The sequence shown here is derived from an EMBL/GenBank/DDBJ whole genome shotgun (WGS) entry which is preliminary data.</text>
</comment>
<feature type="region of interest" description="Disordered" evidence="1">
    <location>
        <begin position="40"/>
        <end position="66"/>
    </location>
</feature>
<evidence type="ECO:0000256" key="1">
    <source>
        <dbReference type="SAM" id="MobiDB-lite"/>
    </source>
</evidence>
<evidence type="ECO:0000256" key="2">
    <source>
        <dbReference type="SAM" id="Phobius"/>
    </source>
</evidence>
<evidence type="ECO:0008006" key="5">
    <source>
        <dbReference type="Google" id="ProtNLM"/>
    </source>
</evidence>
<dbReference type="EMBL" id="MU853759">
    <property type="protein sequence ID" value="KAK3944509.1"/>
    <property type="molecule type" value="Genomic_DNA"/>
</dbReference>
<feature type="transmembrane region" description="Helical" evidence="2">
    <location>
        <begin position="294"/>
        <end position="315"/>
    </location>
</feature>